<dbReference type="InterPro" id="IPR011701">
    <property type="entry name" value="MFS"/>
</dbReference>
<feature type="transmembrane region" description="Helical" evidence="6">
    <location>
        <begin position="111"/>
        <end position="135"/>
    </location>
</feature>
<comment type="subcellular location">
    <subcellularLocation>
        <location evidence="1">Membrane</location>
        <topology evidence="1">Multi-pass membrane protein</topology>
    </subcellularLocation>
</comment>
<keyword evidence="3 6" id="KW-0812">Transmembrane</keyword>
<feature type="transmembrane region" description="Helical" evidence="6">
    <location>
        <begin position="86"/>
        <end position="105"/>
    </location>
</feature>
<dbReference type="PROSITE" id="PS50850">
    <property type="entry name" value="MFS"/>
    <property type="match status" value="1"/>
</dbReference>
<evidence type="ECO:0000256" key="5">
    <source>
        <dbReference type="ARBA" id="ARBA00023136"/>
    </source>
</evidence>
<feature type="domain" description="Major facilitator superfamily (MFS) profile" evidence="7">
    <location>
        <begin position="23"/>
        <end position="424"/>
    </location>
</feature>
<proteinExistence type="predicted"/>
<dbReference type="EMBL" id="CH902618">
    <property type="protein sequence ID" value="EDV40098.2"/>
    <property type="molecule type" value="Genomic_DNA"/>
</dbReference>
<dbReference type="Gene3D" id="1.20.1250.20">
    <property type="entry name" value="MFS general substrate transporter like domains"/>
    <property type="match status" value="1"/>
</dbReference>
<dbReference type="GO" id="GO:0022857">
    <property type="term" value="F:transmembrane transporter activity"/>
    <property type="evidence" value="ECO:0007669"/>
    <property type="project" value="InterPro"/>
</dbReference>
<dbReference type="InterPro" id="IPR020846">
    <property type="entry name" value="MFS_dom"/>
</dbReference>
<feature type="transmembrane region" description="Helical" evidence="6">
    <location>
        <begin position="58"/>
        <end position="79"/>
    </location>
</feature>
<dbReference type="GO" id="GO:0016020">
    <property type="term" value="C:membrane"/>
    <property type="evidence" value="ECO:0007669"/>
    <property type="project" value="UniProtKB-SubCell"/>
</dbReference>
<keyword evidence="9" id="KW-1185">Reference proteome</keyword>
<dbReference type="InParanoid" id="B3M9Q7"/>
<name>B3M9Q7_DROAN</name>
<dbReference type="PROSITE" id="PS00216">
    <property type="entry name" value="SUGAR_TRANSPORT_1"/>
    <property type="match status" value="1"/>
</dbReference>
<keyword evidence="4 6" id="KW-1133">Transmembrane helix</keyword>
<protein>
    <recommendedName>
        <fullName evidence="7">Major facilitator superfamily (MFS) profile domain-containing protein</fullName>
    </recommendedName>
</protein>
<keyword evidence="5 6" id="KW-0472">Membrane</keyword>
<evidence type="ECO:0000259" key="7">
    <source>
        <dbReference type="PROSITE" id="PS50850"/>
    </source>
</evidence>
<gene>
    <name evidence="8" type="primary">Dana\GF20116</name>
    <name evidence="8" type="synonym">dana_GLEANR_22521</name>
    <name evidence="8" type="ORF">GF20116</name>
</gene>
<evidence type="ECO:0000256" key="1">
    <source>
        <dbReference type="ARBA" id="ARBA00004141"/>
    </source>
</evidence>
<sequence length="450" mass="49308">MTKVSLKKVLVSLAYISGIGKPSVCHTVIVVFLEYFAWGLLTMPIIATLKETFPENTFLMNGLVAGVKGILSFLSAPLIGALSDIYGRKVLLLITVIFTCLPIPLMTVNNWWFFVITSVSGVFGVSLSVVFAYVADVTTLEERSKSYGIISATYTASLVVAPALGSYIMKNYGIQTGVLIATIVSTVDVIFVLLAVPESLPRKVRATGLSWKQADPFVSLLRVASDPNILLLCVMVFMFLLPEVGEYSCISAYLKLFMGFGFEELSILTSLTSTLSIVANVILGPLVKSMGAKRVILLGLILEFFQFTVYGLGREKWQMWLAGNVAALGSLTFPAVSSYLSLYSEADSQGAVQGMMTGMAGLCNGLGPAFFGILFYISDMDLTENRFLRRRFFLDRIIAGPFIFGAFFVFISILLASLIPKERSLKVRKGEFSALKYTIEYNEKLLNNNN</sequence>
<evidence type="ECO:0000313" key="8">
    <source>
        <dbReference type="EMBL" id="EDV40098.2"/>
    </source>
</evidence>
<evidence type="ECO:0000256" key="3">
    <source>
        <dbReference type="ARBA" id="ARBA00022692"/>
    </source>
</evidence>
<dbReference type="HOGENOM" id="CLU_001265_10_5_1"/>
<reference evidence="8 9" key="1">
    <citation type="journal article" date="2007" name="Nature">
        <title>Evolution of genes and genomes on the Drosophila phylogeny.</title>
        <authorList>
            <consortium name="Drosophila 12 Genomes Consortium"/>
            <person name="Clark A.G."/>
            <person name="Eisen M.B."/>
            <person name="Smith D.R."/>
            <person name="Bergman C.M."/>
            <person name="Oliver B."/>
            <person name="Markow T.A."/>
            <person name="Kaufman T.C."/>
            <person name="Kellis M."/>
            <person name="Gelbart W."/>
            <person name="Iyer V.N."/>
            <person name="Pollard D.A."/>
            <person name="Sackton T.B."/>
            <person name="Larracuente A.M."/>
            <person name="Singh N.D."/>
            <person name="Abad J.P."/>
            <person name="Abt D.N."/>
            <person name="Adryan B."/>
            <person name="Aguade M."/>
            <person name="Akashi H."/>
            <person name="Anderson W.W."/>
            <person name="Aquadro C.F."/>
            <person name="Ardell D.H."/>
            <person name="Arguello R."/>
            <person name="Artieri C.G."/>
            <person name="Barbash D.A."/>
            <person name="Barker D."/>
            <person name="Barsanti P."/>
            <person name="Batterham P."/>
            <person name="Batzoglou S."/>
            <person name="Begun D."/>
            <person name="Bhutkar A."/>
            <person name="Blanco E."/>
            <person name="Bosak S.A."/>
            <person name="Bradley R.K."/>
            <person name="Brand A.D."/>
            <person name="Brent M.R."/>
            <person name="Brooks A.N."/>
            <person name="Brown R.H."/>
            <person name="Butlin R.K."/>
            <person name="Caggese C."/>
            <person name="Calvi B.R."/>
            <person name="Bernardo de Carvalho A."/>
            <person name="Caspi A."/>
            <person name="Castrezana S."/>
            <person name="Celniker S.E."/>
            <person name="Chang J.L."/>
            <person name="Chapple C."/>
            <person name="Chatterji S."/>
            <person name="Chinwalla A."/>
            <person name="Civetta A."/>
            <person name="Clifton S.W."/>
            <person name="Comeron J.M."/>
            <person name="Costello J.C."/>
            <person name="Coyne J.A."/>
            <person name="Daub J."/>
            <person name="David R.G."/>
            <person name="Delcher A.L."/>
            <person name="Delehaunty K."/>
            <person name="Do C.B."/>
            <person name="Ebling H."/>
            <person name="Edwards K."/>
            <person name="Eickbush T."/>
            <person name="Evans J.D."/>
            <person name="Filipski A."/>
            <person name="Findeiss S."/>
            <person name="Freyhult E."/>
            <person name="Fulton L."/>
            <person name="Fulton R."/>
            <person name="Garcia A.C."/>
            <person name="Gardiner A."/>
            <person name="Garfield D.A."/>
            <person name="Garvin B.E."/>
            <person name="Gibson G."/>
            <person name="Gilbert D."/>
            <person name="Gnerre S."/>
            <person name="Godfrey J."/>
            <person name="Good R."/>
            <person name="Gotea V."/>
            <person name="Gravely B."/>
            <person name="Greenberg A.J."/>
            <person name="Griffiths-Jones S."/>
            <person name="Gross S."/>
            <person name="Guigo R."/>
            <person name="Gustafson E.A."/>
            <person name="Haerty W."/>
            <person name="Hahn M.W."/>
            <person name="Halligan D.L."/>
            <person name="Halpern A.L."/>
            <person name="Halter G.M."/>
            <person name="Han M.V."/>
            <person name="Heger A."/>
            <person name="Hillier L."/>
            <person name="Hinrichs A.S."/>
            <person name="Holmes I."/>
            <person name="Hoskins R.A."/>
            <person name="Hubisz M.J."/>
            <person name="Hultmark D."/>
            <person name="Huntley M.A."/>
            <person name="Jaffe D.B."/>
            <person name="Jagadeeshan S."/>
            <person name="Jeck W.R."/>
            <person name="Johnson J."/>
            <person name="Jones C.D."/>
            <person name="Jordan W.C."/>
            <person name="Karpen G.H."/>
            <person name="Kataoka E."/>
            <person name="Keightley P.D."/>
            <person name="Kheradpour P."/>
            <person name="Kirkness E.F."/>
            <person name="Koerich L.B."/>
            <person name="Kristiansen K."/>
            <person name="Kudrna D."/>
            <person name="Kulathinal R.J."/>
            <person name="Kumar S."/>
            <person name="Kwok R."/>
            <person name="Lander E."/>
            <person name="Langley C.H."/>
            <person name="Lapoint R."/>
            <person name="Lazzaro B.P."/>
            <person name="Lee S.J."/>
            <person name="Levesque L."/>
            <person name="Li R."/>
            <person name="Lin C.F."/>
            <person name="Lin M.F."/>
            <person name="Lindblad-Toh K."/>
            <person name="Llopart A."/>
            <person name="Long M."/>
            <person name="Low L."/>
            <person name="Lozovsky E."/>
            <person name="Lu J."/>
            <person name="Luo M."/>
            <person name="Machado C.A."/>
            <person name="Makalowski W."/>
            <person name="Marzo M."/>
            <person name="Matsuda M."/>
            <person name="Matzkin L."/>
            <person name="McAllister B."/>
            <person name="McBride C.S."/>
            <person name="McKernan B."/>
            <person name="McKernan K."/>
            <person name="Mendez-Lago M."/>
            <person name="Minx P."/>
            <person name="Mollenhauer M.U."/>
            <person name="Montooth K."/>
            <person name="Mount S.M."/>
            <person name="Mu X."/>
            <person name="Myers E."/>
            <person name="Negre B."/>
            <person name="Newfeld S."/>
            <person name="Nielsen R."/>
            <person name="Noor M.A."/>
            <person name="O'Grady P."/>
            <person name="Pachter L."/>
            <person name="Papaceit M."/>
            <person name="Parisi M.J."/>
            <person name="Parisi M."/>
            <person name="Parts L."/>
            <person name="Pedersen J.S."/>
            <person name="Pesole G."/>
            <person name="Phillippy A.M."/>
            <person name="Ponting C.P."/>
            <person name="Pop M."/>
            <person name="Porcelli D."/>
            <person name="Powell J.R."/>
            <person name="Prohaska S."/>
            <person name="Pruitt K."/>
            <person name="Puig M."/>
            <person name="Quesneville H."/>
            <person name="Ram K.R."/>
            <person name="Rand D."/>
            <person name="Rasmussen M.D."/>
            <person name="Reed L.K."/>
            <person name="Reenan R."/>
            <person name="Reily A."/>
            <person name="Remington K.A."/>
            <person name="Rieger T.T."/>
            <person name="Ritchie M.G."/>
            <person name="Robin C."/>
            <person name="Rogers Y.H."/>
            <person name="Rohde C."/>
            <person name="Rozas J."/>
            <person name="Rubenfield M.J."/>
            <person name="Ruiz A."/>
            <person name="Russo S."/>
            <person name="Salzberg S.L."/>
            <person name="Sanchez-Gracia A."/>
            <person name="Saranga D.J."/>
            <person name="Sato H."/>
            <person name="Schaeffer S.W."/>
            <person name="Schatz M.C."/>
            <person name="Schlenke T."/>
            <person name="Schwartz R."/>
            <person name="Segarra C."/>
            <person name="Singh R.S."/>
            <person name="Sirot L."/>
            <person name="Sirota M."/>
            <person name="Sisneros N.B."/>
            <person name="Smith C.D."/>
            <person name="Smith T.F."/>
            <person name="Spieth J."/>
            <person name="Stage D.E."/>
            <person name="Stark A."/>
            <person name="Stephan W."/>
            <person name="Strausberg R.L."/>
            <person name="Strempel S."/>
            <person name="Sturgill D."/>
            <person name="Sutton G."/>
            <person name="Sutton G.G."/>
            <person name="Tao W."/>
            <person name="Teichmann S."/>
            <person name="Tobari Y.N."/>
            <person name="Tomimura Y."/>
            <person name="Tsolas J.M."/>
            <person name="Valente V.L."/>
            <person name="Venter E."/>
            <person name="Venter J.C."/>
            <person name="Vicario S."/>
            <person name="Vieira F.G."/>
            <person name="Vilella A.J."/>
            <person name="Villasante A."/>
            <person name="Walenz B."/>
            <person name="Wang J."/>
            <person name="Wasserman M."/>
            <person name="Watts T."/>
            <person name="Wilson D."/>
            <person name="Wilson R.K."/>
            <person name="Wing R.A."/>
            <person name="Wolfner M.F."/>
            <person name="Wong A."/>
            <person name="Wong G.K."/>
            <person name="Wu C.I."/>
            <person name="Wu G."/>
            <person name="Yamamoto D."/>
            <person name="Yang H.P."/>
            <person name="Yang S.P."/>
            <person name="Yorke J.A."/>
            <person name="Yoshida K."/>
            <person name="Zdobnov E."/>
            <person name="Zhang P."/>
            <person name="Zhang Y."/>
            <person name="Zimin A.V."/>
            <person name="Baldwin J."/>
            <person name="Abdouelleil A."/>
            <person name="Abdulkadir J."/>
            <person name="Abebe A."/>
            <person name="Abera B."/>
            <person name="Abreu J."/>
            <person name="Acer S.C."/>
            <person name="Aftuck L."/>
            <person name="Alexander A."/>
            <person name="An P."/>
            <person name="Anderson E."/>
            <person name="Anderson S."/>
            <person name="Arachi H."/>
            <person name="Azer M."/>
            <person name="Bachantsang P."/>
            <person name="Barry A."/>
            <person name="Bayul T."/>
            <person name="Berlin A."/>
            <person name="Bessette D."/>
            <person name="Bloom T."/>
            <person name="Blye J."/>
            <person name="Boguslavskiy L."/>
            <person name="Bonnet C."/>
            <person name="Boukhgalter B."/>
            <person name="Bourzgui I."/>
            <person name="Brown A."/>
            <person name="Cahill P."/>
            <person name="Channer S."/>
            <person name="Cheshatsang Y."/>
            <person name="Chuda L."/>
            <person name="Citroen M."/>
            <person name="Collymore A."/>
            <person name="Cooke P."/>
            <person name="Costello M."/>
            <person name="D'Aco K."/>
            <person name="Daza R."/>
            <person name="De Haan G."/>
            <person name="DeGray S."/>
            <person name="DeMaso C."/>
            <person name="Dhargay N."/>
            <person name="Dooley K."/>
            <person name="Dooley E."/>
            <person name="Doricent M."/>
            <person name="Dorje P."/>
            <person name="Dorjee K."/>
            <person name="Dupes A."/>
            <person name="Elong R."/>
            <person name="Falk J."/>
            <person name="Farina A."/>
            <person name="Faro S."/>
            <person name="Ferguson D."/>
            <person name="Fisher S."/>
            <person name="Foley C.D."/>
            <person name="Franke A."/>
            <person name="Friedrich D."/>
            <person name="Gadbois L."/>
            <person name="Gearin G."/>
            <person name="Gearin C.R."/>
            <person name="Giannoukos G."/>
            <person name="Goode T."/>
            <person name="Graham J."/>
            <person name="Grandbois E."/>
            <person name="Grewal S."/>
            <person name="Gyaltsen K."/>
            <person name="Hafez N."/>
            <person name="Hagos B."/>
            <person name="Hall J."/>
            <person name="Henson C."/>
            <person name="Hollinger A."/>
            <person name="Honan T."/>
            <person name="Huard M.D."/>
            <person name="Hughes L."/>
            <person name="Hurhula B."/>
            <person name="Husby M.E."/>
            <person name="Kamat A."/>
            <person name="Kanga B."/>
            <person name="Kashin S."/>
            <person name="Khazanovich D."/>
            <person name="Kisner P."/>
            <person name="Lance K."/>
            <person name="Lara M."/>
            <person name="Lee W."/>
            <person name="Lennon N."/>
            <person name="Letendre F."/>
            <person name="LeVine R."/>
            <person name="Lipovsky A."/>
            <person name="Liu X."/>
            <person name="Liu J."/>
            <person name="Liu S."/>
            <person name="Lokyitsang T."/>
            <person name="Lokyitsang Y."/>
            <person name="Lubonja R."/>
            <person name="Lui A."/>
            <person name="MacDonald P."/>
            <person name="Magnisalis V."/>
            <person name="Maru K."/>
            <person name="Matthews C."/>
            <person name="McCusker W."/>
            <person name="McDonough S."/>
            <person name="Mehta T."/>
            <person name="Meldrim J."/>
            <person name="Meneus L."/>
            <person name="Mihai O."/>
            <person name="Mihalev A."/>
            <person name="Mihova T."/>
            <person name="Mittelman R."/>
            <person name="Mlenga V."/>
            <person name="Montmayeur A."/>
            <person name="Mulrain L."/>
            <person name="Navidi A."/>
            <person name="Naylor J."/>
            <person name="Negash T."/>
            <person name="Nguyen T."/>
            <person name="Nguyen N."/>
            <person name="Nicol R."/>
            <person name="Norbu C."/>
            <person name="Norbu N."/>
            <person name="Novod N."/>
            <person name="O'Neill B."/>
            <person name="Osman S."/>
            <person name="Markiewicz E."/>
            <person name="Oyono O.L."/>
            <person name="Patti C."/>
            <person name="Phunkhang P."/>
            <person name="Pierre F."/>
            <person name="Priest M."/>
            <person name="Raghuraman S."/>
            <person name="Rege F."/>
            <person name="Reyes R."/>
            <person name="Rise C."/>
            <person name="Rogov P."/>
            <person name="Ross K."/>
            <person name="Ryan E."/>
            <person name="Settipalli S."/>
            <person name="Shea T."/>
            <person name="Sherpa N."/>
            <person name="Shi L."/>
            <person name="Shih D."/>
            <person name="Sparrow T."/>
            <person name="Spaulding J."/>
            <person name="Stalker J."/>
            <person name="Stange-Thomann N."/>
            <person name="Stavropoulos S."/>
            <person name="Stone C."/>
            <person name="Strader C."/>
            <person name="Tesfaye S."/>
            <person name="Thomson T."/>
            <person name="Thoulutsang Y."/>
            <person name="Thoulutsang D."/>
            <person name="Topham K."/>
            <person name="Topping I."/>
            <person name="Tsamla T."/>
            <person name="Vassiliev H."/>
            <person name="Vo A."/>
            <person name="Wangchuk T."/>
            <person name="Wangdi T."/>
            <person name="Weiand M."/>
            <person name="Wilkinson J."/>
            <person name="Wilson A."/>
            <person name="Yadav S."/>
            <person name="Young G."/>
            <person name="Yu Q."/>
            <person name="Zembek L."/>
            <person name="Zhong D."/>
            <person name="Zimmer A."/>
            <person name="Zwirko Z."/>
            <person name="Jaffe D.B."/>
            <person name="Alvarez P."/>
            <person name="Brockman W."/>
            <person name="Butler J."/>
            <person name="Chin C."/>
            <person name="Gnerre S."/>
            <person name="Grabherr M."/>
            <person name="Kleber M."/>
            <person name="Mauceli E."/>
            <person name="MacCallum I."/>
        </authorList>
    </citation>
    <scope>NUCLEOTIDE SEQUENCE [LARGE SCALE GENOMIC DNA]</scope>
    <source>
        <strain evidence="9">Tucson 14024-0371.13</strain>
    </source>
</reference>
<dbReference type="Proteomes" id="UP000007801">
    <property type="component" value="Unassembled WGS sequence"/>
</dbReference>
<dbReference type="InterPro" id="IPR005829">
    <property type="entry name" value="Sugar_transporter_CS"/>
</dbReference>
<feature type="transmembrane region" description="Helical" evidence="6">
    <location>
        <begin position="229"/>
        <end position="253"/>
    </location>
</feature>
<dbReference type="InterPro" id="IPR036259">
    <property type="entry name" value="MFS_trans_sf"/>
</dbReference>
<dbReference type="GeneID" id="6502837"/>
<feature type="transmembrane region" description="Helical" evidence="6">
    <location>
        <begin position="319"/>
        <end position="342"/>
    </location>
</feature>
<dbReference type="Pfam" id="PF07690">
    <property type="entry name" value="MFS_1"/>
    <property type="match status" value="2"/>
</dbReference>
<keyword evidence="2" id="KW-0813">Transport</keyword>
<feature type="transmembrane region" description="Helical" evidence="6">
    <location>
        <begin position="147"/>
        <end position="168"/>
    </location>
</feature>
<dbReference type="KEGG" id="dan:6502837"/>
<dbReference type="AlphaFoldDB" id="B3M9Q7"/>
<evidence type="ECO:0000256" key="2">
    <source>
        <dbReference type="ARBA" id="ARBA00022448"/>
    </source>
</evidence>
<evidence type="ECO:0000313" key="9">
    <source>
        <dbReference type="Proteomes" id="UP000007801"/>
    </source>
</evidence>
<dbReference type="PANTHER" id="PTHR23504">
    <property type="entry name" value="MAJOR FACILITATOR SUPERFAMILY DOMAIN-CONTAINING PROTEIN 10"/>
    <property type="match status" value="1"/>
</dbReference>
<feature type="transmembrane region" description="Helical" evidence="6">
    <location>
        <begin position="12"/>
        <end position="38"/>
    </location>
</feature>
<dbReference type="OrthoDB" id="419616at2759"/>
<evidence type="ECO:0000256" key="6">
    <source>
        <dbReference type="SAM" id="Phobius"/>
    </source>
</evidence>
<feature type="transmembrane region" description="Helical" evidence="6">
    <location>
        <begin position="295"/>
        <end position="313"/>
    </location>
</feature>
<accession>B3M9Q7</accession>
<feature type="transmembrane region" description="Helical" evidence="6">
    <location>
        <begin position="354"/>
        <end position="377"/>
    </location>
</feature>
<organism evidence="8 9">
    <name type="scientific">Drosophila ananassae</name>
    <name type="common">Fruit fly</name>
    <dbReference type="NCBI Taxonomy" id="7217"/>
    <lineage>
        <taxon>Eukaryota</taxon>
        <taxon>Metazoa</taxon>
        <taxon>Ecdysozoa</taxon>
        <taxon>Arthropoda</taxon>
        <taxon>Hexapoda</taxon>
        <taxon>Insecta</taxon>
        <taxon>Pterygota</taxon>
        <taxon>Neoptera</taxon>
        <taxon>Endopterygota</taxon>
        <taxon>Diptera</taxon>
        <taxon>Brachycera</taxon>
        <taxon>Muscomorpha</taxon>
        <taxon>Ephydroidea</taxon>
        <taxon>Drosophilidae</taxon>
        <taxon>Drosophila</taxon>
        <taxon>Sophophora</taxon>
    </lineage>
</organism>
<dbReference type="PANTHER" id="PTHR23504:SF1">
    <property type="entry name" value="GH21943P-RELATED"/>
    <property type="match status" value="1"/>
</dbReference>
<feature type="transmembrane region" description="Helical" evidence="6">
    <location>
        <begin position="397"/>
        <end position="419"/>
    </location>
</feature>
<feature type="transmembrane region" description="Helical" evidence="6">
    <location>
        <begin position="265"/>
        <end position="283"/>
    </location>
</feature>
<dbReference type="eggNOG" id="KOG2816">
    <property type="taxonomic scope" value="Eukaryota"/>
</dbReference>
<dbReference type="InterPro" id="IPR001958">
    <property type="entry name" value="Tet-R_TetA/multi-R_MdtG-like"/>
</dbReference>
<evidence type="ECO:0000256" key="4">
    <source>
        <dbReference type="ARBA" id="ARBA00022989"/>
    </source>
</evidence>
<feature type="transmembrane region" description="Helical" evidence="6">
    <location>
        <begin position="174"/>
        <end position="196"/>
    </location>
</feature>
<dbReference type="PRINTS" id="PR01035">
    <property type="entry name" value="TCRTETA"/>
</dbReference>
<dbReference type="SUPFAM" id="SSF103473">
    <property type="entry name" value="MFS general substrate transporter"/>
    <property type="match status" value="1"/>
</dbReference>